<evidence type="ECO:0000313" key="3">
    <source>
        <dbReference type="EMBL" id="MDR7081789.1"/>
    </source>
</evidence>
<organism evidence="3 4">
    <name type="scientific">Arthrobacter ginsengisoli</name>
    <dbReference type="NCBI Taxonomy" id="1356565"/>
    <lineage>
        <taxon>Bacteria</taxon>
        <taxon>Bacillati</taxon>
        <taxon>Actinomycetota</taxon>
        <taxon>Actinomycetes</taxon>
        <taxon>Micrococcales</taxon>
        <taxon>Micrococcaceae</taxon>
        <taxon>Arthrobacter</taxon>
    </lineage>
</organism>
<dbReference type="Pfam" id="PF01522">
    <property type="entry name" value="Polysacc_deac_1"/>
    <property type="match status" value="1"/>
</dbReference>
<dbReference type="InterPro" id="IPR002509">
    <property type="entry name" value="NODB_dom"/>
</dbReference>
<dbReference type="Proteomes" id="UP001252243">
    <property type="component" value="Unassembled WGS sequence"/>
</dbReference>
<dbReference type="PROSITE" id="PS51677">
    <property type="entry name" value="NODB"/>
    <property type="match status" value="1"/>
</dbReference>
<feature type="domain" description="NodB homology" evidence="2">
    <location>
        <begin position="128"/>
        <end position="315"/>
    </location>
</feature>
<dbReference type="Gene3D" id="3.20.20.370">
    <property type="entry name" value="Glycoside hydrolase/deacetylase"/>
    <property type="match status" value="1"/>
</dbReference>
<feature type="compositionally biased region" description="Pro residues" evidence="1">
    <location>
        <begin position="85"/>
        <end position="110"/>
    </location>
</feature>
<proteinExistence type="predicted"/>
<dbReference type="CDD" id="cd10917">
    <property type="entry name" value="CE4_NodB_like_6s_7s"/>
    <property type="match status" value="1"/>
</dbReference>
<feature type="region of interest" description="Disordered" evidence="1">
    <location>
        <begin position="37"/>
        <end position="113"/>
    </location>
</feature>
<evidence type="ECO:0000256" key="1">
    <source>
        <dbReference type="SAM" id="MobiDB-lite"/>
    </source>
</evidence>
<feature type="compositionally biased region" description="Pro residues" evidence="1">
    <location>
        <begin position="62"/>
        <end position="72"/>
    </location>
</feature>
<feature type="compositionally biased region" description="Pro residues" evidence="1">
    <location>
        <begin position="38"/>
        <end position="48"/>
    </location>
</feature>
<dbReference type="SUPFAM" id="SSF88713">
    <property type="entry name" value="Glycoside hydrolase/deacetylase"/>
    <property type="match status" value="1"/>
</dbReference>
<evidence type="ECO:0000259" key="2">
    <source>
        <dbReference type="PROSITE" id="PS51677"/>
    </source>
</evidence>
<dbReference type="RefSeq" id="WP_310051404.1">
    <property type="nucleotide sequence ID" value="NZ_JAVDVQ010000003.1"/>
</dbReference>
<gene>
    <name evidence="3" type="ORF">J2X01_001070</name>
</gene>
<dbReference type="InterPro" id="IPR011330">
    <property type="entry name" value="Glyco_hydro/deAcase_b/a-brl"/>
</dbReference>
<dbReference type="PANTHER" id="PTHR10587:SF128">
    <property type="entry name" value="POLYSACCHARIDE DEACETYLASE PDAB-RELATED"/>
    <property type="match status" value="1"/>
</dbReference>
<accession>A0ABU1U9C0</accession>
<keyword evidence="4" id="KW-1185">Reference proteome</keyword>
<sequence>MWAIFTEDRRRWLAAVAAVLLLAAAVVLAVVLTAVPPSAEPSPSPSPSVPATAGPSDTATPGPSPSEVPVPTPSETVPAGLAPLPTIPPTAPPTPVPEPPAPAPPAPAAPFPAALAGRDPEVIPGAGAVVALTFDAGANSAGLPSILRTLAATGVRGTFFLTGNWAAANPAGVAAIVAGGHRLGNHSMTHPGFTGLADAEIGEQLSAAERAIQAGGGDPRPLFRFPFGERDARTIATVNAHGYLPVRWTVDSLGWKGSSGGITAQIVADRVLARLQPGEIVLMHIGSNPADGTTLDADALPGMIERIRQAGYGFTTLDALLG</sequence>
<dbReference type="InterPro" id="IPR050248">
    <property type="entry name" value="Polysacc_deacetylase_ArnD"/>
</dbReference>
<evidence type="ECO:0000313" key="4">
    <source>
        <dbReference type="Proteomes" id="UP001252243"/>
    </source>
</evidence>
<reference evidence="3 4" key="1">
    <citation type="submission" date="2023-07" db="EMBL/GenBank/DDBJ databases">
        <title>Sorghum-associated microbial communities from plants grown in Nebraska, USA.</title>
        <authorList>
            <person name="Schachtman D."/>
        </authorList>
    </citation>
    <scope>NUCLEOTIDE SEQUENCE [LARGE SCALE GENOMIC DNA]</scope>
    <source>
        <strain evidence="3 4">BE167</strain>
    </source>
</reference>
<feature type="compositionally biased region" description="Low complexity" evidence="1">
    <location>
        <begin position="73"/>
        <end position="84"/>
    </location>
</feature>
<dbReference type="PRINTS" id="PR01217">
    <property type="entry name" value="PRICHEXTENSN"/>
</dbReference>
<dbReference type="PANTHER" id="PTHR10587">
    <property type="entry name" value="GLYCOSYL TRANSFERASE-RELATED"/>
    <property type="match status" value="1"/>
</dbReference>
<dbReference type="EMBL" id="JAVDVQ010000003">
    <property type="protein sequence ID" value="MDR7081789.1"/>
    <property type="molecule type" value="Genomic_DNA"/>
</dbReference>
<protein>
    <submittedName>
        <fullName evidence="3">Peptidoglycan/xylan/chitin deacetylase (PgdA/CDA1 family)</fullName>
    </submittedName>
</protein>
<comment type="caution">
    <text evidence="3">The sequence shown here is derived from an EMBL/GenBank/DDBJ whole genome shotgun (WGS) entry which is preliminary data.</text>
</comment>
<name>A0ABU1U9C0_9MICC</name>